<dbReference type="RefSeq" id="WP_189636021.1">
    <property type="nucleotide sequence ID" value="NZ_CP016809.1"/>
</dbReference>
<evidence type="ECO:0000313" key="1">
    <source>
        <dbReference type="EMBL" id="ANY76310.1"/>
    </source>
</evidence>
<sequence>MKSVGDIFIAEVIKRYDINRDNIRSMGGYESFVYEYHKNNAFFILKISHTIRRSINNIRGEIEFLNFLSKKGLAVSNAFPSTRGNMVEEIAAENGSFLAISYEMALGKEVSDEDWNESLYEKWGECYSGSFLYKVRVLLLF</sequence>
<dbReference type="Gene3D" id="3.30.200.20">
    <property type="entry name" value="Phosphorylase Kinase, domain 1"/>
    <property type="match status" value="1"/>
</dbReference>
<dbReference type="InterPro" id="IPR011009">
    <property type="entry name" value="Kinase-like_dom_sf"/>
</dbReference>
<dbReference type="EMBL" id="CP016809">
    <property type="protein sequence ID" value="ANY76310.1"/>
    <property type="molecule type" value="Genomic_DNA"/>
</dbReference>
<evidence type="ECO:0008006" key="2">
    <source>
        <dbReference type="Google" id="ProtNLM"/>
    </source>
</evidence>
<gene>
    <name evidence="1" type="ORF">BBD41_29135</name>
</gene>
<reference evidence="1" key="1">
    <citation type="submission" date="2016-08" db="EMBL/GenBank/DDBJ databases">
        <title>Complete Genome Seqeunce of Paenibacillus sp. nov. IHBB 9852 from high altitute lake of Indian trans-Himalayas.</title>
        <authorList>
            <person name="Kiran S."/>
            <person name="Swarnkar M.K."/>
            <person name="Rana A."/>
            <person name="Tewari R."/>
            <person name="Gulati A."/>
        </authorList>
    </citation>
    <scope>NUCLEOTIDE SEQUENCE [LARGE SCALE GENOMIC DNA]</scope>
    <source>
        <strain evidence="1">IHBB 9852</strain>
    </source>
</reference>
<dbReference type="AlphaFoldDB" id="A0A1B2E8M2"/>
<proteinExistence type="predicted"/>
<dbReference type="KEGG" id="pib:BBD41_29135"/>
<protein>
    <recommendedName>
        <fullName evidence="2">Aminoglycoside phosphotransferase domain-containing protein</fullName>
    </recommendedName>
</protein>
<organism evidence="1">
    <name type="scientific">Paenibacillus ihbetae</name>
    <dbReference type="NCBI Taxonomy" id="1870820"/>
    <lineage>
        <taxon>Bacteria</taxon>
        <taxon>Bacillati</taxon>
        <taxon>Bacillota</taxon>
        <taxon>Bacilli</taxon>
        <taxon>Bacillales</taxon>
        <taxon>Paenibacillaceae</taxon>
        <taxon>Paenibacillus</taxon>
    </lineage>
</organism>
<dbReference type="SUPFAM" id="SSF56112">
    <property type="entry name" value="Protein kinase-like (PK-like)"/>
    <property type="match status" value="1"/>
</dbReference>
<dbReference type="GeneID" id="48312373"/>
<name>A0A1B2E8M2_9BACL</name>
<accession>A0A1B2E8M2</accession>